<reference evidence="6 7" key="1">
    <citation type="submission" date="2018-11" db="EMBL/GenBank/DDBJ databases">
        <title>the genome of Mesorhizobium tamadayense DSM 28320.</title>
        <authorList>
            <person name="Gao J."/>
        </authorList>
    </citation>
    <scope>NUCLEOTIDE SEQUENCE [LARGE SCALE GENOMIC DNA]</scope>
    <source>
        <strain evidence="6 7">DSM 28320</strain>
    </source>
</reference>
<dbReference type="PROSITE" id="PS51118">
    <property type="entry name" value="HTH_HXLR"/>
    <property type="match status" value="1"/>
</dbReference>
<dbReference type="InterPro" id="IPR036390">
    <property type="entry name" value="WH_DNA-bd_sf"/>
</dbReference>
<dbReference type="InterPro" id="IPR002577">
    <property type="entry name" value="HTH_HxlR"/>
</dbReference>
<organism evidence="6 7">
    <name type="scientific">Mesorhizobium tamadayense</name>
    <dbReference type="NCBI Taxonomy" id="425306"/>
    <lineage>
        <taxon>Bacteria</taxon>
        <taxon>Pseudomonadati</taxon>
        <taxon>Pseudomonadota</taxon>
        <taxon>Alphaproteobacteria</taxon>
        <taxon>Hyphomicrobiales</taxon>
        <taxon>Phyllobacteriaceae</taxon>
        <taxon>Mesorhizobium</taxon>
    </lineage>
</organism>
<feature type="compositionally biased region" description="Basic and acidic residues" evidence="4">
    <location>
        <begin position="128"/>
        <end position="148"/>
    </location>
</feature>
<evidence type="ECO:0000259" key="5">
    <source>
        <dbReference type="PROSITE" id="PS51118"/>
    </source>
</evidence>
<evidence type="ECO:0000256" key="3">
    <source>
        <dbReference type="ARBA" id="ARBA00023163"/>
    </source>
</evidence>
<comment type="caution">
    <text evidence="6">The sequence shown here is derived from an EMBL/GenBank/DDBJ whole genome shotgun (WGS) entry which is preliminary data.</text>
</comment>
<dbReference type="OrthoDB" id="9782219at2"/>
<evidence type="ECO:0000256" key="4">
    <source>
        <dbReference type="SAM" id="MobiDB-lite"/>
    </source>
</evidence>
<evidence type="ECO:0000313" key="6">
    <source>
        <dbReference type="EMBL" id="RRH95947.1"/>
    </source>
</evidence>
<dbReference type="EMBL" id="RQXT01000033">
    <property type="protein sequence ID" value="RRH95947.1"/>
    <property type="molecule type" value="Genomic_DNA"/>
</dbReference>
<keyword evidence="1" id="KW-0805">Transcription regulation</keyword>
<evidence type="ECO:0000256" key="2">
    <source>
        <dbReference type="ARBA" id="ARBA00023125"/>
    </source>
</evidence>
<dbReference type="PANTHER" id="PTHR33204:SF18">
    <property type="entry name" value="TRANSCRIPTIONAL REGULATORY PROTEIN"/>
    <property type="match status" value="1"/>
</dbReference>
<keyword evidence="7" id="KW-1185">Reference proteome</keyword>
<gene>
    <name evidence="6" type="ORF">EH240_23340</name>
</gene>
<sequence length="163" mass="17938">MSTRERSGCPISLSLELIGDRWTLLIIRDLVFAGKRHFREFLQSDEGISSRTLAERLQTLQGEGILTRSDDPTHGLKAIYRLTEAGIDLLPVLATLGAWGSKYRKADDELARVANDLAAGGEPALAPMKEKLRAEHLGRASPADRGEISKPPPPPRFARQIKS</sequence>
<evidence type="ECO:0000256" key="1">
    <source>
        <dbReference type="ARBA" id="ARBA00023015"/>
    </source>
</evidence>
<keyword evidence="3" id="KW-0804">Transcription</keyword>
<dbReference type="GO" id="GO:0003677">
    <property type="term" value="F:DNA binding"/>
    <property type="evidence" value="ECO:0007669"/>
    <property type="project" value="UniProtKB-KW"/>
</dbReference>
<proteinExistence type="predicted"/>
<protein>
    <submittedName>
        <fullName evidence="6">Transcriptional regulator</fullName>
    </submittedName>
</protein>
<dbReference type="Pfam" id="PF01638">
    <property type="entry name" value="HxlR"/>
    <property type="match status" value="1"/>
</dbReference>
<dbReference type="SUPFAM" id="SSF46785">
    <property type="entry name" value="Winged helix' DNA-binding domain"/>
    <property type="match status" value="1"/>
</dbReference>
<keyword evidence="2" id="KW-0238">DNA-binding</keyword>
<evidence type="ECO:0000313" key="7">
    <source>
        <dbReference type="Proteomes" id="UP000273786"/>
    </source>
</evidence>
<dbReference type="Gene3D" id="1.10.10.10">
    <property type="entry name" value="Winged helix-like DNA-binding domain superfamily/Winged helix DNA-binding domain"/>
    <property type="match status" value="1"/>
</dbReference>
<accession>A0A3P3FC90</accession>
<dbReference type="Proteomes" id="UP000273786">
    <property type="component" value="Unassembled WGS sequence"/>
</dbReference>
<dbReference type="PANTHER" id="PTHR33204">
    <property type="entry name" value="TRANSCRIPTIONAL REGULATOR, MARR FAMILY"/>
    <property type="match status" value="1"/>
</dbReference>
<feature type="domain" description="HTH hxlR-type" evidence="5">
    <location>
        <begin position="9"/>
        <end position="108"/>
    </location>
</feature>
<dbReference type="InterPro" id="IPR036388">
    <property type="entry name" value="WH-like_DNA-bd_sf"/>
</dbReference>
<dbReference type="RefSeq" id="WP_125003010.1">
    <property type="nucleotide sequence ID" value="NZ_RQXT01000033.1"/>
</dbReference>
<dbReference type="AlphaFoldDB" id="A0A3P3FC90"/>
<name>A0A3P3FC90_9HYPH</name>
<feature type="region of interest" description="Disordered" evidence="4">
    <location>
        <begin position="124"/>
        <end position="163"/>
    </location>
</feature>